<dbReference type="SUPFAM" id="SSF53720">
    <property type="entry name" value="ALDH-like"/>
    <property type="match status" value="1"/>
</dbReference>
<dbReference type="GO" id="GO:0004777">
    <property type="term" value="F:succinate-semialdehyde dehydrogenase (NAD+) activity"/>
    <property type="evidence" value="ECO:0007669"/>
    <property type="project" value="UniProtKB-EC"/>
</dbReference>
<evidence type="ECO:0000256" key="7">
    <source>
        <dbReference type="PROSITE-ProRule" id="PRU10007"/>
    </source>
</evidence>
<dbReference type="GO" id="GO:0009450">
    <property type="term" value="P:gamma-aminobutyric acid catabolic process"/>
    <property type="evidence" value="ECO:0007669"/>
    <property type="project" value="TreeGrafter"/>
</dbReference>
<dbReference type="PANTHER" id="PTHR43353:SF5">
    <property type="entry name" value="SUCCINATE-SEMIALDEHYDE DEHYDROGENASE, MITOCHONDRIAL"/>
    <property type="match status" value="1"/>
</dbReference>
<dbReference type="AlphaFoldDB" id="A0A0N1IL67"/>
<evidence type="ECO:0000256" key="5">
    <source>
        <dbReference type="ARBA" id="ARBA00023002"/>
    </source>
</evidence>
<dbReference type="InterPro" id="IPR016162">
    <property type="entry name" value="Ald_DH_N"/>
</dbReference>
<dbReference type="EMBL" id="LJSK01000075">
    <property type="protein sequence ID" value="KPI87768.1"/>
    <property type="molecule type" value="Genomic_DNA"/>
</dbReference>
<comment type="caution">
    <text evidence="10">The sequence shown here is derived from an EMBL/GenBank/DDBJ whole genome shotgun (WGS) entry which is preliminary data.</text>
</comment>
<feature type="domain" description="Aldehyde dehydrogenase" evidence="9">
    <location>
        <begin position="43"/>
        <end position="504"/>
    </location>
</feature>
<dbReference type="InterPro" id="IPR050740">
    <property type="entry name" value="Aldehyde_DH_Superfamily"/>
</dbReference>
<protein>
    <recommendedName>
        <fullName evidence="4">Succinate-semialdehyde dehydrogenase, mitochondrial</fullName>
        <ecNumber evidence="3">1.2.1.24</ecNumber>
    </recommendedName>
    <alternativeName>
        <fullName evidence="6">NAD(+)-dependent succinic semialdehyde dehydrogenase</fullName>
    </alternativeName>
</protein>
<dbReference type="InterPro" id="IPR016161">
    <property type="entry name" value="Ald_DH/histidinol_DH"/>
</dbReference>
<name>A0A0N1IL67_LEPSE</name>
<comment type="similarity">
    <text evidence="2 8">Belongs to the aldehyde dehydrogenase family.</text>
</comment>
<dbReference type="FunFam" id="3.40.309.10:FF:000004">
    <property type="entry name" value="Succinate-semialdehyde dehydrogenase I"/>
    <property type="match status" value="1"/>
</dbReference>
<evidence type="ECO:0000256" key="3">
    <source>
        <dbReference type="ARBA" id="ARBA00013051"/>
    </source>
</evidence>
<keyword evidence="11" id="KW-1185">Reference proteome</keyword>
<dbReference type="Proteomes" id="UP000038009">
    <property type="component" value="Unassembled WGS sequence"/>
</dbReference>
<dbReference type="PANTHER" id="PTHR43353">
    <property type="entry name" value="SUCCINATE-SEMIALDEHYDE DEHYDROGENASE, MITOCHONDRIAL"/>
    <property type="match status" value="1"/>
</dbReference>
<dbReference type="InterPro" id="IPR029510">
    <property type="entry name" value="Ald_DH_CS_GLU"/>
</dbReference>
<dbReference type="Gene3D" id="3.40.309.10">
    <property type="entry name" value="Aldehyde Dehydrogenase, Chain A, domain 2"/>
    <property type="match status" value="1"/>
</dbReference>
<keyword evidence="5 8" id="KW-0560">Oxidoreductase</keyword>
<dbReference type="OrthoDB" id="310895at2759"/>
<evidence type="ECO:0000256" key="2">
    <source>
        <dbReference type="ARBA" id="ARBA00009986"/>
    </source>
</evidence>
<dbReference type="Pfam" id="PF00171">
    <property type="entry name" value="Aldedh"/>
    <property type="match status" value="1"/>
</dbReference>
<evidence type="ECO:0000256" key="1">
    <source>
        <dbReference type="ARBA" id="ARBA00005176"/>
    </source>
</evidence>
<dbReference type="InterPro" id="IPR016160">
    <property type="entry name" value="Ald_DH_CS_CYS"/>
</dbReference>
<dbReference type="FunFam" id="3.40.605.10:FF:000005">
    <property type="entry name" value="Succinate-semialdehyde dehydrogenase I"/>
    <property type="match status" value="1"/>
</dbReference>
<dbReference type="OMA" id="IGELFCK"/>
<proteinExistence type="inferred from homology"/>
<sequence length="509" mass="54654">MSDLLRPVGGKGFKPFDLSNAAQFAKGTTPMMSQPACYINGAWVTSTRTDKTIDVEDPCTNQVIGAIPYFGKEETDAAIKAAQVAFESWKDVLPRQRAAVVRRWGDLMTQNVEALGSILSREAGKIFEEGKVEVLFAASFGDWYAGEAERIYGDIIPGLRPDGQATIYREPIGVVGLITPWNFPAAMITRAACAAIAAGCTVVLKPAQLTPFTALVLAQMADEAGVPAGVFNVVTGDSAGIGGALVDSFDIRKISFTGSTRVGKRLYRDSAETMKKLGLELGGNAPYLVFEDADLPRAASDVVAAKFRNAGQTCVCVNRALVQASIYDEFTKLVVERVRAIKVGNSFDPASRMGAVIAKPTLDHMTKVVEDAVEKGAKLEVGGHVVPGQGYFFEPTVLSNVPHDTALCCREELFGPVLPLVRFDTEEEGVRMANDTRAGLAAYFSTNDYRRQHRVARALHAGMVGCNESMFAGACTPFGGVKESGLGRDGSKYGIEPFTDIKYVLFSTV</sequence>
<evidence type="ECO:0000313" key="10">
    <source>
        <dbReference type="EMBL" id="KPI87768.1"/>
    </source>
</evidence>
<organism evidence="10 11">
    <name type="scientific">Leptomonas seymouri</name>
    <dbReference type="NCBI Taxonomy" id="5684"/>
    <lineage>
        <taxon>Eukaryota</taxon>
        <taxon>Discoba</taxon>
        <taxon>Euglenozoa</taxon>
        <taxon>Kinetoplastea</taxon>
        <taxon>Metakinetoplastina</taxon>
        <taxon>Trypanosomatida</taxon>
        <taxon>Trypanosomatidae</taxon>
        <taxon>Leishmaniinae</taxon>
        <taxon>Leptomonas</taxon>
    </lineage>
</organism>
<evidence type="ECO:0000256" key="6">
    <source>
        <dbReference type="ARBA" id="ARBA00030806"/>
    </source>
</evidence>
<evidence type="ECO:0000256" key="4">
    <source>
        <dbReference type="ARBA" id="ARBA00019842"/>
    </source>
</evidence>
<accession>A0A0N1IL67</accession>
<feature type="active site" evidence="7">
    <location>
        <position position="280"/>
    </location>
</feature>
<dbReference type="PROSITE" id="PS00070">
    <property type="entry name" value="ALDEHYDE_DEHYDR_CYS"/>
    <property type="match status" value="1"/>
</dbReference>
<evidence type="ECO:0000313" key="11">
    <source>
        <dbReference type="Proteomes" id="UP000038009"/>
    </source>
</evidence>
<gene>
    <name evidence="10" type="ORF">ABL78_3177</name>
</gene>
<dbReference type="CDD" id="cd07103">
    <property type="entry name" value="ALDH_F5_SSADH_GabD"/>
    <property type="match status" value="1"/>
</dbReference>
<comment type="pathway">
    <text evidence="1">Amino-acid degradation; 4-aminobutanoate degradation.</text>
</comment>
<evidence type="ECO:0000256" key="8">
    <source>
        <dbReference type="RuleBase" id="RU003345"/>
    </source>
</evidence>
<dbReference type="EC" id="1.2.1.24" evidence="3"/>
<dbReference type="Gene3D" id="3.40.605.10">
    <property type="entry name" value="Aldehyde Dehydrogenase, Chain A, domain 1"/>
    <property type="match status" value="1"/>
</dbReference>
<dbReference type="InterPro" id="IPR016163">
    <property type="entry name" value="Ald_DH_C"/>
</dbReference>
<dbReference type="VEuPathDB" id="TriTrypDB:Lsey_0075_0300"/>
<dbReference type="PROSITE" id="PS00687">
    <property type="entry name" value="ALDEHYDE_DEHYDR_GLU"/>
    <property type="match status" value="1"/>
</dbReference>
<evidence type="ECO:0000259" key="9">
    <source>
        <dbReference type="Pfam" id="PF00171"/>
    </source>
</evidence>
<reference evidence="10 11" key="1">
    <citation type="journal article" date="2015" name="PLoS Pathog.">
        <title>Leptomonas seymouri: Adaptations to the Dixenous Life Cycle Analyzed by Genome Sequencing, Transcriptome Profiling and Co-infection with Leishmania donovani.</title>
        <authorList>
            <person name="Kraeva N."/>
            <person name="Butenko A."/>
            <person name="Hlavacova J."/>
            <person name="Kostygov A."/>
            <person name="Myskova J."/>
            <person name="Grybchuk D."/>
            <person name="Lestinova T."/>
            <person name="Votypka J."/>
            <person name="Volf P."/>
            <person name="Opperdoes F."/>
            <person name="Flegontov P."/>
            <person name="Lukes J."/>
            <person name="Yurchenko V."/>
        </authorList>
    </citation>
    <scope>NUCLEOTIDE SEQUENCE [LARGE SCALE GENOMIC DNA]</scope>
    <source>
        <strain evidence="10 11">ATCC 30220</strain>
    </source>
</reference>
<dbReference type="InterPro" id="IPR015590">
    <property type="entry name" value="Aldehyde_DH_dom"/>
</dbReference>